<gene>
    <name evidence="2" type="ORF">SMTD_LOCUS21170</name>
</gene>
<dbReference type="InterPro" id="IPR050951">
    <property type="entry name" value="Retrovirus_Pol_polyprotein"/>
</dbReference>
<dbReference type="InterPro" id="IPR043128">
    <property type="entry name" value="Rev_trsase/Diguanyl_cyclase"/>
</dbReference>
<reference evidence="2 3" key="1">
    <citation type="submission" date="2018-11" db="EMBL/GenBank/DDBJ databases">
        <authorList>
            <consortium name="Pathogen Informatics"/>
        </authorList>
    </citation>
    <scope>NUCLEOTIDE SEQUENCE [LARGE SCALE GENOMIC DNA]</scope>
    <source>
        <strain>Denwood</strain>
        <strain evidence="3">Zambia</strain>
    </source>
</reference>
<dbReference type="SUPFAM" id="SSF56672">
    <property type="entry name" value="DNA/RNA polymerases"/>
    <property type="match status" value="1"/>
</dbReference>
<dbReference type="PANTHER" id="PTHR37984:SF9">
    <property type="entry name" value="INTEGRASE CATALYTIC DOMAIN-CONTAINING PROTEIN"/>
    <property type="match status" value="1"/>
</dbReference>
<accession>A0A183Q3I2</accession>
<protein>
    <recommendedName>
        <fullName evidence="1">Reverse transcriptase domain-containing protein</fullName>
    </recommendedName>
</protein>
<name>A0A183Q3I2_9TREM</name>
<proteinExistence type="predicted"/>
<evidence type="ECO:0000313" key="2">
    <source>
        <dbReference type="EMBL" id="VDP84284.1"/>
    </source>
</evidence>
<feature type="domain" description="Reverse transcriptase" evidence="1">
    <location>
        <begin position="142"/>
        <end position="267"/>
    </location>
</feature>
<evidence type="ECO:0000259" key="1">
    <source>
        <dbReference type="Pfam" id="PF00078"/>
    </source>
</evidence>
<dbReference type="STRING" id="31246.A0A183Q3I2"/>
<dbReference type="AlphaFoldDB" id="A0A183Q3I2"/>
<dbReference type="Proteomes" id="UP000269396">
    <property type="component" value="Unassembled WGS sequence"/>
</dbReference>
<dbReference type="CDD" id="cd01647">
    <property type="entry name" value="RT_LTR"/>
    <property type="match status" value="1"/>
</dbReference>
<dbReference type="EMBL" id="UZAL01046517">
    <property type="protein sequence ID" value="VDP84284.1"/>
    <property type="molecule type" value="Genomic_DNA"/>
</dbReference>
<dbReference type="PANTHER" id="PTHR37984">
    <property type="entry name" value="PROTEIN CBG26694"/>
    <property type="match status" value="1"/>
</dbReference>
<dbReference type="Gene3D" id="3.30.70.270">
    <property type="match status" value="1"/>
</dbReference>
<evidence type="ECO:0000313" key="3">
    <source>
        <dbReference type="Proteomes" id="UP000269396"/>
    </source>
</evidence>
<organism evidence="2 3">
    <name type="scientific">Schistosoma mattheei</name>
    <dbReference type="NCBI Taxonomy" id="31246"/>
    <lineage>
        <taxon>Eukaryota</taxon>
        <taxon>Metazoa</taxon>
        <taxon>Spiralia</taxon>
        <taxon>Lophotrochozoa</taxon>
        <taxon>Platyhelminthes</taxon>
        <taxon>Trematoda</taxon>
        <taxon>Digenea</taxon>
        <taxon>Strigeidida</taxon>
        <taxon>Schistosomatoidea</taxon>
        <taxon>Schistosomatidae</taxon>
        <taxon>Schistosoma</taxon>
    </lineage>
</organism>
<dbReference type="Gene3D" id="3.10.10.10">
    <property type="entry name" value="HIV Type 1 Reverse Transcriptase, subunit A, domain 1"/>
    <property type="match status" value="1"/>
</dbReference>
<dbReference type="InterPro" id="IPR043502">
    <property type="entry name" value="DNA/RNA_pol_sf"/>
</dbReference>
<dbReference type="InterPro" id="IPR000477">
    <property type="entry name" value="RT_dom"/>
</dbReference>
<dbReference type="Pfam" id="PF00078">
    <property type="entry name" value="RVT_1"/>
    <property type="match status" value="1"/>
</dbReference>
<keyword evidence="3" id="KW-1185">Reference proteome</keyword>
<sequence length="267" mass="30253">MKISNALLSRHDEIKSQGQSNLHSFICDSYSGVNVKGVLARNYKANQREEIKFGKCLSCGTFHSRNSCAFHYGDPVFLQRRIIPHGLREAVHKTSNNLRAKDVIEPIQYSECDTHIVTPLKSNDKTPRICGDYRLTLNSRLLKQTCTTVDAEDILNRLHGSKVFSKVHLKDAYLRIPLDQSSSILTTINTPFGLFKYNFLPFGLSCSPAIFQEVMNKVVSDLEGVEVYRDDLIVHGSNKVVHDQRLIALMRRLVEKNITVNPNNCSF</sequence>